<reference evidence="2 3" key="1">
    <citation type="submission" date="2018-05" db="EMBL/GenBank/DDBJ databases">
        <title>Genomic Encyclopedia of Type Strains, Phase IV (KMG-IV): sequencing the most valuable type-strain genomes for metagenomic binning, comparative biology and taxonomic classification.</title>
        <authorList>
            <person name="Goeker M."/>
        </authorList>
    </citation>
    <scope>NUCLEOTIDE SEQUENCE [LARGE SCALE GENOMIC DNA]</scope>
    <source>
        <strain evidence="2 3">DSM 25350</strain>
    </source>
</reference>
<evidence type="ECO:0000313" key="2">
    <source>
        <dbReference type="EMBL" id="PWK52847.1"/>
    </source>
</evidence>
<proteinExistence type="predicted"/>
<dbReference type="OrthoDB" id="1491023at2"/>
<evidence type="ECO:0000259" key="1">
    <source>
        <dbReference type="Pfam" id="PF00112"/>
    </source>
</evidence>
<dbReference type="Gene3D" id="3.90.70.10">
    <property type="entry name" value="Cysteine proteinases"/>
    <property type="match status" value="1"/>
</dbReference>
<organism evidence="2 3">
    <name type="scientific">Pleionea mediterranea</name>
    <dbReference type="NCBI Taxonomy" id="523701"/>
    <lineage>
        <taxon>Bacteria</taxon>
        <taxon>Pseudomonadati</taxon>
        <taxon>Pseudomonadota</taxon>
        <taxon>Gammaproteobacteria</taxon>
        <taxon>Oceanospirillales</taxon>
        <taxon>Pleioneaceae</taxon>
        <taxon>Pleionea</taxon>
    </lineage>
</organism>
<gene>
    <name evidence="2" type="ORF">C8D97_10465</name>
</gene>
<dbReference type="GO" id="GO:0008234">
    <property type="term" value="F:cysteine-type peptidase activity"/>
    <property type="evidence" value="ECO:0007669"/>
    <property type="project" value="InterPro"/>
</dbReference>
<accession>A0A316GDW1</accession>
<dbReference type="GO" id="GO:0006508">
    <property type="term" value="P:proteolysis"/>
    <property type="evidence" value="ECO:0007669"/>
    <property type="project" value="UniProtKB-KW"/>
</dbReference>
<name>A0A316GDW1_9GAMM</name>
<feature type="domain" description="Peptidase C1A papain C-terminal" evidence="1">
    <location>
        <begin position="44"/>
        <end position="195"/>
    </location>
</feature>
<dbReference type="InterPro" id="IPR038765">
    <property type="entry name" value="Papain-like_cys_pep_sf"/>
</dbReference>
<dbReference type="RefSeq" id="WP_109762833.1">
    <property type="nucleotide sequence ID" value="NZ_QGGU01000004.1"/>
</dbReference>
<dbReference type="Proteomes" id="UP000245790">
    <property type="component" value="Unassembled WGS sequence"/>
</dbReference>
<sequence length="209" mass="23379">MNNIKIVTDHIQKLSIPRDQYDRPTCLAFAASDINQFNNDLQDPLSVEFIIAALAYDYKIHIQSGIGTSAIKNVIAQPGQVQESICHYGLQITNYPAVSRNSKLYRSNLTINNKLSFDEAVELLIKRGPIVLGFVLNTLFFKPPANNVIDNTCPEKIANHAVTAVGVYEDSDNNQYIKIKNSWGVKWGVQGCALVTEAFYNERLLALLY</sequence>
<keyword evidence="2" id="KW-0378">Hydrolase</keyword>
<dbReference type="AlphaFoldDB" id="A0A316GDW1"/>
<dbReference type="CDD" id="cd02619">
    <property type="entry name" value="Peptidase_C1"/>
    <property type="match status" value="1"/>
</dbReference>
<dbReference type="InterPro" id="IPR000668">
    <property type="entry name" value="Peptidase_C1A_C"/>
</dbReference>
<comment type="caution">
    <text evidence="2">The sequence shown here is derived from an EMBL/GenBank/DDBJ whole genome shotgun (WGS) entry which is preliminary data.</text>
</comment>
<dbReference type="Pfam" id="PF00112">
    <property type="entry name" value="Peptidase_C1"/>
    <property type="match status" value="1"/>
</dbReference>
<evidence type="ECO:0000313" key="3">
    <source>
        <dbReference type="Proteomes" id="UP000245790"/>
    </source>
</evidence>
<dbReference type="SUPFAM" id="SSF54001">
    <property type="entry name" value="Cysteine proteinases"/>
    <property type="match status" value="1"/>
</dbReference>
<keyword evidence="2" id="KW-0645">Protease</keyword>
<protein>
    <submittedName>
        <fullName evidence="2">Papain like protease</fullName>
    </submittedName>
</protein>
<dbReference type="EMBL" id="QGGU01000004">
    <property type="protein sequence ID" value="PWK52847.1"/>
    <property type="molecule type" value="Genomic_DNA"/>
</dbReference>
<keyword evidence="3" id="KW-1185">Reference proteome</keyword>